<dbReference type="PANTHER" id="PTHR30308">
    <property type="entry name" value="TMRNA-BINDING COMPONENT OF TRANS-TRANSLATION TAGGING COMPLEX"/>
    <property type="match status" value="1"/>
</dbReference>
<reference evidence="2" key="1">
    <citation type="submission" date="2022-11" db="EMBL/GenBank/DDBJ databases">
        <title>The whole genome sequencing of pests is an important tool to study the evolution of the plant-insect interaction and insecticide resistance.</title>
        <authorList>
            <person name="Kananovich Y."/>
        </authorList>
    </citation>
    <scope>NUCLEOTIDE SEQUENCE</scope>
    <source>
        <strain evidence="2">BSU_Aph_2016</strain>
    </source>
</reference>
<comment type="subcellular location">
    <subcellularLocation>
        <location evidence="1">Cytoplasm</location>
    </subcellularLocation>
    <text evidence="1">The tmRNA-SmpB complex associates with stalled 70S ribosomes.</text>
</comment>
<comment type="function">
    <text evidence="1">Required for rescue of stalled ribosomes mediated by trans-translation. Binds to transfer-messenger RNA (tmRNA), required for stable association of tmRNA with ribosomes. tmRNA and SmpB together mimic tRNA shape, replacing the anticodon stem-loop with SmpB. tmRNA is encoded by the ssrA gene; the 2 termini fold to resemble tRNA(Ala) and it encodes a 'tag peptide', a short internal open reading frame. During trans-translation Ala-aminoacylated tmRNA acts like a tRNA, entering the A-site of stalled ribosomes, displacing the stalled mRNA. The ribosome then switches to translate the ORF on the tmRNA; the nascent peptide is terminated with the 'tag peptide' encoded by the tmRNA and targeted for degradation. The ribosome is freed to recommence translation, which seems to be the essential function of trans-translation.</text>
</comment>
<evidence type="ECO:0000256" key="1">
    <source>
        <dbReference type="HAMAP-Rule" id="MF_00023"/>
    </source>
</evidence>
<gene>
    <name evidence="1 2" type="primary">smpB</name>
    <name evidence="2" type="ORF">OWM53_01310</name>
</gene>
<comment type="similarity">
    <text evidence="1">Belongs to the SmpB family.</text>
</comment>
<dbReference type="GO" id="GO:0070930">
    <property type="term" value="P:trans-translation-dependent protein tagging"/>
    <property type="evidence" value="ECO:0007669"/>
    <property type="project" value="TreeGrafter"/>
</dbReference>
<dbReference type="SUPFAM" id="SSF74982">
    <property type="entry name" value="Small protein B (SmpB)"/>
    <property type="match status" value="1"/>
</dbReference>
<name>A0A4D6XJI8_9GAMM</name>
<dbReference type="PROSITE" id="PS01317">
    <property type="entry name" value="SSRP"/>
    <property type="match status" value="1"/>
</dbReference>
<dbReference type="Gene3D" id="2.40.280.10">
    <property type="match status" value="1"/>
</dbReference>
<dbReference type="RefSeq" id="WP_158360553.1">
    <property type="nucleotide sequence ID" value="NZ_CP034897.1"/>
</dbReference>
<accession>A0A4D6XJI8</accession>
<evidence type="ECO:0000313" key="3">
    <source>
        <dbReference type="Proteomes" id="UP001163441"/>
    </source>
</evidence>
<protein>
    <recommendedName>
        <fullName evidence="1">SsrA-binding protein</fullName>
    </recommendedName>
    <alternativeName>
        <fullName evidence="1">Small protein B</fullName>
    </alternativeName>
</protein>
<organism evidence="2 3">
    <name type="scientific">Buchnera aphidicola</name>
    <name type="common">Aphis craccivora</name>
    <dbReference type="NCBI Taxonomy" id="466616"/>
    <lineage>
        <taxon>Bacteria</taxon>
        <taxon>Pseudomonadati</taxon>
        <taxon>Pseudomonadota</taxon>
        <taxon>Gammaproteobacteria</taxon>
        <taxon>Enterobacterales</taxon>
        <taxon>Erwiniaceae</taxon>
        <taxon>Buchnera</taxon>
    </lineage>
</organism>
<dbReference type="InterPro" id="IPR000037">
    <property type="entry name" value="SsrA-bd_prot"/>
</dbReference>
<keyword evidence="1" id="KW-0694">RNA-binding</keyword>
<dbReference type="OrthoDB" id="9805462at2"/>
<dbReference type="GO" id="GO:0005829">
    <property type="term" value="C:cytosol"/>
    <property type="evidence" value="ECO:0007669"/>
    <property type="project" value="TreeGrafter"/>
</dbReference>
<dbReference type="Pfam" id="PF01668">
    <property type="entry name" value="SmpB"/>
    <property type="match status" value="1"/>
</dbReference>
<dbReference type="GO" id="GO:0070929">
    <property type="term" value="P:trans-translation"/>
    <property type="evidence" value="ECO:0007669"/>
    <property type="project" value="UniProtKB-UniRule"/>
</dbReference>
<dbReference type="NCBIfam" id="TIGR00086">
    <property type="entry name" value="smpB"/>
    <property type="match status" value="1"/>
</dbReference>
<proteinExistence type="inferred from homology"/>
<dbReference type="InterPro" id="IPR020081">
    <property type="entry name" value="SsrA-bd_prot_CS"/>
</dbReference>
<dbReference type="InterPro" id="IPR023620">
    <property type="entry name" value="SmpB"/>
</dbReference>
<dbReference type="GO" id="GO:0003723">
    <property type="term" value="F:RNA binding"/>
    <property type="evidence" value="ECO:0007669"/>
    <property type="project" value="UniProtKB-UniRule"/>
</dbReference>
<dbReference type="EMBL" id="CP113403">
    <property type="protein sequence ID" value="WAI18014.1"/>
    <property type="molecule type" value="Genomic_DNA"/>
</dbReference>
<dbReference type="Proteomes" id="UP001163441">
    <property type="component" value="Chromosome"/>
</dbReference>
<keyword evidence="1" id="KW-0963">Cytoplasm</keyword>
<dbReference type="HAMAP" id="MF_00023">
    <property type="entry name" value="SmpB"/>
    <property type="match status" value="1"/>
</dbReference>
<sequence>MLNKKKNNLKLSIICTNKKAYYNYFIEEIFQSGLVLKGWEIKSIRLGKINISESYISNYPNNNHSNEMYLCNSIIQPLKTTSNHFSCDSTRKRKLLLHKNEINYLSLKKNQLGYTLIALSLLWKKSWCKLSFGLAKGKNKIDKREENKQNTWKKEKLRILKKTNIN</sequence>
<evidence type="ECO:0000313" key="2">
    <source>
        <dbReference type="EMBL" id="WAI18014.1"/>
    </source>
</evidence>
<dbReference type="CDD" id="cd09294">
    <property type="entry name" value="SmpB"/>
    <property type="match status" value="1"/>
</dbReference>
<dbReference type="NCBIfam" id="NF003843">
    <property type="entry name" value="PRK05422.1"/>
    <property type="match status" value="1"/>
</dbReference>
<dbReference type="AlphaFoldDB" id="A0A4D6XJI8"/>
<dbReference type="PANTHER" id="PTHR30308:SF2">
    <property type="entry name" value="SSRA-BINDING PROTEIN"/>
    <property type="match status" value="1"/>
</dbReference>